<dbReference type="InterPro" id="IPR058647">
    <property type="entry name" value="BSH_CzcB-like"/>
</dbReference>
<evidence type="ECO:0000256" key="2">
    <source>
        <dbReference type="ARBA" id="ARBA00022692"/>
    </source>
</evidence>
<feature type="domain" description="CzcB-like barrel-sandwich hybrid" evidence="6">
    <location>
        <begin position="73"/>
        <end position="184"/>
    </location>
</feature>
<name>A0ABS3DPX9_9BACT</name>
<proteinExistence type="predicted"/>
<keyword evidence="3 5" id="KW-1133">Transmembrane helix</keyword>
<evidence type="ECO:0000256" key="5">
    <source>
        <dbReference type="SAM" id="Phobius"/>
    </source>
</evidence>
<dbReference type="InterPro" id="IPR050739">
    <property type="entry name" value="MFP"/>
</dbReference>
<keyword evidence="4 5" id="KW-0472">Membrane</keyword>
<dbReference type="EMBL" id="JAFIMU010000017">
    <property type="protein sequence ID" value="MBN8233375.1"/>
    <property type="molecule type" value="Genomic_DNA"/>
</dbReference>
<accession>A0ABS3DPX9</accession>
<protein>
    <submittedName>
        <fullName evidence="7">HlyD family efflux transporter periplasmic adaptor subunit</fullName>
    </submittedName>
</protein>
<dbReference type="PANTHER" id="PTHR30386">
    <property type="entry name" value="MEMBRANE FUSION SUBUNIT OF EMRAB-TOLC MULTIDRUG EFFLUX PUMP"/>
    <property type="match status" value="1"/>
</dbReference>
<sequence>MGGNPSIFRKEALEHYQQHGRQDGDVLRIAPEWTRAAYVLLVGLLVVAAVLCAVGTVSEYASGTALVRVERRTDVAAPLGGVVVSVAVQPGQRVSQGQLLVTLMSDDERNSLARIQYESDLHLVRYMRDLSDVSARQSLTALRAELELARSKLDARSLRAPVTGVVGDLRIQPGQYLTPGAQVASLVEDDAPVYLLALLPGYYRPFLRPGMPLRVELDGFRYDYREVPIESVGDQIIGPGELQRYLGPDLADAVKPEGPLVLVRARLPSRTFSREGRVFGYFDGMPAHAEVAVRSEPIFLTLIPGLKVLFPHDG</sequence>
<keyword evidence="2 5" id="KW-0812">Transmembrane</keyword>
<evidence type="ECO:0000256" key="1">
    <source>
        <dbReference type="ARBA" id="ARBA00004167"/>
    </source>
</evidence>
<organism evidence="7 8">
    <name type="scientific">Corallococcus macrosporus</name>
    <dbReference type="NCBI Taxonomy" id="35"/>
    <lineage>
        <taxon>Bacteria</taxon>
        <taxon>Pseudomonadati</taxon>
        <taxon>Myxococcota</taxon>
        <taxon>Myxococcia</taxon>
        <taxon>Myxococcales</taxon>
        <taxon>Cystobacterineae</taxon>
        <taxon>Myxococcaceae</taxon>
        <taxon>Corallococcus</taxon>
    </lineage>
</organism>
<evidence type="ECO:0000256" key="4">
    <source>
        <dbReference type="ARBA" id="ARBA00023136"/>
    </source>
</evidence>
<evidence type="ECO:0000259" key="6">
    <source>
        <dbReference type="Pfam" id="PF25973"/>
    </source>
</evidence>
<evidence type="ECO:0000256" key="3">
    <source>
        <dbReference type="ARBA" id="ARBA00022989"/>
    </source>
</evidence>
<dbReference type="Gene3D" id="2.40.50.100">
    <property type="match status" value="2"/>
</dbReference>
<gene>
    <name evidence="7" type="ORF">JYK02_38245</name>
</gene>
<comment type="caution">
    <text evidence="7">The sequence shown here is derived from an EMBL/GenBank/DDBJ whole genome shotgun (WGS) entry which is preliminary data.</text>
</comment>
<dbReference type="Proteomes" id="UP000664052">
    <property type="component" value="Unassembled WGS sequence"/>
</dbReference>
<dbReference type="Gene3D" id="1.10.287.470">
    <property type="entry name" value="Helix hairpin bin"/>
    <property type="match status" value="1"/>
</dbReference>
<keyword evidence="8" id="KW-1185">Reference proteome</keyword>
<dbReference type="RefSeq" id="WP_207057899.1">
    <property type="nucleotide sequence ID" value="NZ_JAFIMU010000017.1"/>
</dbReference>
<dbReference type="SUPFAM" id="SSF111369">
    <property type="entry name" value="HlyD-like secretion proteins"/>
    <property type="match status" value="1"/>
</dbReference>
<evidence type="ECO:0000313" key="7">
    <source>
        <dbReference type="EMBL" id="MBN8233375.1"/>
    </source>
</evidence>
<reference evidence="7 8" key="1">
    <citation type="submission" date="2021-02" db="EMBL/GenBank/DDBJ databases">
        <title>De Novo genome assembly of isolated myxobacteria.</title>
        <authorList>
            <person name="Stevens D.C."/>
        </authorList>
    </citation>
    <scope>NUCLEOTIDE SEQUENCE [LARGE SCALE GENOMIC DNA]</scope>
    <source>
        <strain evidence="7 8">ATCC 29039</strain>
    </source>
</reference>
<feature type="transmembrane region" description="Helical" evidence="5">
    <location>
        <begin position="37"/>
        <end position="57"/>
    </location>
</feature>
<dbReference type="PANTHER" id="PTHR30386:SF26">
    <property type="entry name" value="TRANSPORT PROTEIN COMB"/>
    <property type="match status" value="1"/>
</dbReference>
<comment type="subcellular location">
    <subcellularLocation>
        <location evidence="1">Membrane</location>
        <topology evidence="1">Single-pass membrane protein</topology>
    </subcellularLocation>
</comment>
<dbReference type="Pfam" id="PF25973">
    <property type="entry name" value="BSH_CzcB"/>
    <property type="match status" value="1"/>
</dbReference>
<evidence type="ECO:0000313" key="8">
    <source>
        <dbReference type="Proteomes" id="UP000664052"/>
    </source>
</evidence>